<evidence type="ECO:0000256" key="1">
    <source>
        <dbReference type="SAM" id="MobiDB-lite"/>
    </source>
</evidence>
<reference evidence="2 3" key="1">
    <citation type="submission" date="2020-03" db="EMBL/GenBank/DDBJ databases">
        <title>Complete genome sequence of sixteen Streptomyces strains facilitates identification of candidate genes involved in plant growth-promotion in grain legumes and cereals.</title>
        <authorList>
            <person name="Gopalakrishnan S."/>
            <person name="Thakur V."/>
            <person name="Saxena R."/>
            <person name="Vadlamudi S."/>
            <person name="Purohit S."/>
            <person name="Kumar V."/>
            <person name="Rathore A."/>
            <person name="Chitikineni A."/>
            <person name="Varshney R.K."/>
        </authorList>
    </citation>
    <scope>NUCLEOTIDE SEQUENCE [LARGE SCALE GENOMIC DNA]</scope>
    <source>
        <strain evidence="2 3">KAI-180</strain>
    </source>
</reference>
<feature type="region of interest" description="Disordered" evidence="1">
    <location>
        <begin position="27"/>
        <end position="48"/>
    </location>
</feature>
<keyword evidence="3" id="KW-1185">Reference proteome</keyword>
<name>A0A7Y6F394_9ACTN</name>
<organism evidence="2 3">
    <name type="scientific">Streptomyces odorifer</name>
    <dbReference type="NCBI Taxonomy" id="53450"/>
    <lineage>
        <taxon>Bacteria</taxon>
        <taxon>Bacillati</taxon>
        <taxon>Actinomycetota</taxon>
        <taxon>Actinomycetes</taxon>
        <taxon>Kitasatosporales</taxon>
        <taxon>Streptomycetaceae</taxon>
        <taxon>Streptomyces</taxon>
        <taxon>Streptomyces albidoflavus group</taxon>
    </lineage>
</organism>
<sequence length="281" mass="31354">MAEGREHPTHLIAQHNQELPMTAVSAPPVARNRRRKTRTPHHNPHPPIRLSEQRINEIDLFPGKEHMACPTCKSWCPLTGMGSQPKLVPHHQARAGQGPHHRCTIGSNRRVIVDISVGRWRTKMIESVPTAAARQATKVLPKPRTERPPATSQLKPTPLAAEKAGQDFLKHRKACTPCARVSRDSAAQPCPDGARLATTYMRLLRQDPQRAQVRETFARERRRFDRLYARQAPRKRVSEWAAALPSVREADRQRTAVPAGDAPSAARTVPLDPVTLRTAGS</sequence>
<feature type="region of interest" description="Disordered" evidence="1">
    <location>
        <begin position="133"/>
        <end position="156"/>
    </location>
</feature>
<dbReference type="Proteomes" id="UP000540128">
    <property type="component" value="Unassembled WGS sequence"/>
</dbReference>
<evidence type="ECO:0000313" key="2">
    <source>
        <dbReference type="EMBL" id="NUV30809.1"/>
    </source>
</evidence>
<protein>
    <submittedName>
        <fullName evidence="2">Uncharacterized protein</fullName>
    </submittedName>
</protein>
<comment type="caution">
    <text evidence="2">The sequence shown here is derived from an EMBL/GenBank/DDBJ whole genome shotgun (WGS) entry which is preliminary data.</text>
</comment>
<accession>A0A7Y6F394</accession>
<feature type="region of interest" description="Disordered" evidence="1">
    <location>
        <begin position="247"/>
        <end position="281"/>
    </location>
</feature>
<evidence type="ECO:0000313" key="3">
    <source>
        <dbReference type="Proteomes" id="UP000540128"/>
    </source>
</evidence>
<dbReference type="AlphaFoldDB" id="A0A7Y6F394"/>
<gene>
    <name evidence="2" type="ORF">G6W59_21285</name>
</gene>
<feature type="compositionally biased region" description="Basic residues" evidence="1">
    <location>
        <begin position="31"/>
        <end position="44"/>
    </location>
</feature>
<proteinExistence type="predicted"/>
<dbReference type="EMBL" id="JAANNT010000020">
    <property type="protein sequence ID" value="NUV30809.1"/>
    <property type="molecule type" value="Genomic_DNA"/>
</dbReference>